<dbReference type="AlphaFoldDB" id="A0AAV0GWI1"/>
<name>A0AAV0GWI1_9ROSI</name>
<reference evidence="1" key="1">
    <citation type="submission" date="2022-08" db="EMBL/GenBank/DDBJ databases">
        <authorList>
            <person name="Gutierrez-Valencia J."/>
        </authorList>
    </citation>
    <scope>NUCLEOTIDE SEQUENCE</scope>
</reference>
<accession>A0AAV0GWI1</accession>
<proteinExistence type="predicted"/>
<evidence type="ECO:0000313" key="2">
    <source>
        <dbReference type="Proteomes" id="UP001154282"/>
    </source>
</evidence>
<protein>
    <submittedName>
        <fullName evidence="1">Uncharacterized protein</fullName>
    </submittedName>
</protein>
<evidence type="ECO:0000313" key="1">
    <source>
        <dbReference type="EMBL" id="CAI0377357.1"/>
    </source>
</evidence>
<gene>
    <name evidence="1" type="ORF">LITE_LOCUS1424</name>
</gene>
<organism evidence="1 2">
    <name type="scientific">Linum tenue</name>
    <dbReference type="NCBI Taxonomy" id="586396"/>
    <lineage>
        <taxon>Eukaryota</taxon>
        <taxon>Viridiplantae</taxon>
        <taxon>Streptophyta</taxon>
        <taxon>Embryophyta</taxon>
        <taxon>Tracheophyta</taxon>
        <taxon>Spermatophyta</taxon>
        <taxon>Magnoliopsida</taxon>
        <taxon>eudicotyledons</taxon>
        <taxon>Gunneridae</taxon>
        <taxon>Pentapetalae</taxon>
        <taxon>rosids</taxon>
        <taxon>fabids</taxon>
        <taxon>Malpighiales</taxon>
        <taxon>Linaceae</taxon>
        <taxon>Linum</taxon>
    </lineage>
</organism>
<dbReference type="Proteomes" id="UP001154282">
    <property type="component" value="Unassembled WGS sequence"/>
</dbReference>
<comment type="caution">
    <text evidence="1">The sequence shown here is derived from an EMBL/GenBank/DDBJ whole genome shotgun (WGS) entry which is preliminary data.</text>
</comment>
<dbReference type="EMBL" id="CAMGYJ010000002">
    <property type="protein sequence ID" value="CAI0377357.1"/>
    <property type="molecule type" value="Genomic_DNA"/>
</dbReference>
<keyword evidence="2" id="KW-1185">Reference proteome</keyword>
<sequence length="19" mass="2384">MQKFQTLDWQSSWVLRQAM</sequence>